<dbReference type="STRING" id="755732.Fluta_3971"/>
<protein>
    <submittedName>
        <fullName evidence="1">Uncharacterized protein</fullName>
    </submittedName>
</protein>
<gene>
    <name evidence="1" type="ordered locus">Fluta_3971</name>
</gene>
<dbReference type="KEGG" id="fte:Fluta_3971"/>
<name>F2IHX6_FLUTR</name>
<dbReference type="HOGENOM" id="CLU_3099083_0_0_10"/>
<sequence>MRKIQVLNADIHTGKDNFSELLATEFDLRIISLGDLIRELNVKTEKVLSIK</sequence>
<reference evidence="1 2" key="1">
    <citation type="journal article" date="2011" name="Stand. Genomic Sci.">
        <title>Complete genome sequence of the gliding freshwater bacterium Fluviicola taffensis type strain (RW262).</title>
        <authorList>
            <person name="Woyke T."/>
            <person name="Chertkov O."/>
            <person name="Lapidus A."/>
            <person name="Nolan M."/>
            <person name="Lucas S."/>
            <person name="Del Rio T.G."/>
            <person name="Tice H."/>
            <person name="Cheng J.F."/>
            <person name="Tapia R."/>
            <person name="Han C."/>
            <person name="Goodwin L."/>
            <person name="Pitluck S."/>
            <person name="Liolios K."/>
            <person name="Pagani I."/>
            <person name="Ivanova N."/>
            <person name="Huntemann M."/>
            <person name="Mavromatis K."/>
            <person name="Mikhailova N."/>
            <person name="Pati A."/>
            <person name="Chen A."/>
            <person name="Palaniappan K."/>
            <person name="Land M."/>
            <person name="Hauser L."/>
            <person name="Brambilla E.M."/>
            <person name="Rohde M."/>
            <person name="Mwirichia R."/>
            <person name="Sikorski J."/>
            <person name="Tindall B.J."/>
            <person name="Goker M."/>
            <person name="Bristow J."/>
            <person name="Eisen J.A."/>
            <person name="Markowitz V."/>
            <person name="Hugenholtz P."/>
            <person name="Klenk H.P."/>
            <person name="Kyrpides N.C."/>
        </authorList>
    </citation>
    <scope>NUCLEOTIDE SEQUENCE [LARGE SCALE GENOMIC DNA]</scope>
    <source>
        <strain evidence="2">DSM 16823 / RW262 / RW262</strain>
    </source>
</reference>
<evidence type="ECO:0000313" key="1">
    <source>
        <dbReference type="EMBL" id="AEA45935.1"/>
    </source>
</evidence>
<dbReference type="Proteomes" id="UP000007463">
    <property type="component" value="Chromosome"/>
</dbReference>
<proteinExistence type="predicted"/>
<accession>F2IHX6</accession>
<keyword evidence="2" id="KW-1185">Reference proteome</keyword>
<evidence type="ECO:0000313" key="2">
    <source>
        <dbReference type="Proteomes" id="UP000007463"/>
    </source>
</evidence>
<dbReference type="eggNOG" id="COG0563">
    <property type="taxonomic scope" value="Bacteria"/>
</dbReference>
<dbReference type="EMBL" id="CP002542">
    <property type="protein sequence ID" value="AEA45935.1"/>
    <property type="molecule type" value="Genomic_DNA"/>
</dbReference>
<dbReference type="AlphaFoldDB" id="F2IHX6"/>
<reference evidence="2" key="2">
    <citation type="submission" date="2011-02" db="EMBL/GenBank/DDBJ databases">
        <title>The complete genome of Fluviicola taffensis DSM 16823.</title>
        <authorList>
            <consortium name="US DOE Joint Genome Institute (JGI-PGF)"/>
            <person name="Lucas S."/>
            <person name="Copeland A."/>
            <person name="Lapidus A."/>
            <person name="Bruce D."/>
            <person name="Goodwin L."/>
            <person name="Pitluck S."/>
            <person name="Kyrpides N."/>
            <person name="Mavromatis K."/>
            <person name="Ivanova N."/>
            <person name="Mikhailova N."/>
            <person name="Pagani I."/>
            <person name="Chertkov O."/>
            <person name="Detter J.C."/>
            <person name="Han C."/>
            <person name="Tapia R."/>
            <person name="Land M."/>
            <person name="Hauser L."/>
            <person name="Markowitz V."/>
            <person name="Cheng J.-F."/>
            <person name="Hugenholtz P."/>
            <person name="Woyke T."/>
            <person name="Wu D."/>
            <person name="Tindall B."/>
            <person name="Pomrenke H.G."/>
            <person name="Brambilla E."/>
            <person name="Klenk H.-P."/>
            <person name="Eisen J.A."/>
        </authorList>
    </citation>
    <scope>NUCLEOTIDE SEQUENCE [LARGE SCALE GENOMIC DNA]</scope>
    <source>
        <strain evidence="2">DSM 16823 / RW262 / RW262</strain>
    </source>
</reference>
<dbReference type="RefSeq" id="WP_013688692.1">
    <property type="nucleotide sequence ID" value="NC_015321.1"/>
</dbReference>
<organism evidence="1 2">
    <name type="scientific">Fluviicola taffensis (strain DSM 16823 / NCIMB 13979 / RW262)</name>
    <dbReference type="NCBI Taxonomy" id="755732"/>
    <lineage>
        <taxon>Bacteria</taxon>
        <taxon>Pseudomonadati</taxon>
        <taxon>Bacteroidota</taxon>
        <taxon>Flavobacteriia</taxon>
        <taxon>Flavobacteriales</taxon>
        <taxon>Crocinitomicaceae</taxon>
        <taxon>Fluviicola</taxon>
    </lineage>
</organism>